<dbReference type="Pfam" id="PF00501">
    <property type="entry name" value="AMP-binding"/>
    <property type="match status" value="1"/>
</dbReference>
<dbReference type="CDD" id="cd05911">
    <property type="entry name" value="Firefly_Luc_like"/>
    <property type="match status" value="1"/>
</dbReference>
<reference evidence="6" key="1">
    <citation type="submission" date="2025-08" db="UniProtKB">
        <authorList>
            <consortium name="RefSeq"/>
        </authorList>
    </citation>
    <scope>IDENTIFICATION</scope>
    <source>
        <tissue evidence="6">Whole body</tissue>
    </source>
</reference>
<proteinExistence type="predicted"/>
<dbReference type="InterPro" id="IPR042099">
    <property type="entry name" value="ANL_N_sf"/>
</dbReference>
<name>A0A8B8IAE0_VANTA</name>
<feature type="domain" description="AMP-dependent synthetase/ligase" evidence="3">
    <location>
        <begin position="54"/>
        <end position="426"/>
    </location>
</feature>
<evidence type="ECO:0000256" key="2">
    <source>
        <dbReference type="ARBA" id="ARBA00023140"/>
    </source>
</evidence>
<comment type="subcellular location">
    <subcellularLocation>
        <location evidence="1">Peroxisome</location>
    </subcellularLocation>
</comment>
<dbReference type="InterPro" id="IPR000873">
    <property type="entry name" value="AMP-dep_synth/lig_dom"/>
</dbReference>
<dbReference type="Pfam" id="PF13193">
    <property type="entry name" value="AMP-binding_C"/>
    <property type="match status" value="1"/>
</dbReference>
<evidence type="ECO:0000256" key="1">
    <source>
        <dbReference type="ARBA" id="ARBA00004275"/>
    </source>
</evidence>
<dbReference type="OMA" id="ECTAPCA"/>
<evidence type="ECO:0000313" key="6">
    <source>
        <dbReference type="RefSeq" id="XP_026494043.2"/>
    </source>
</evidence>
<dbReference type="RefSeq" id="XP_026494043.2">
    <property type="nucleotide sequence ID" value="XM_026638258.2"/>
</dbReference>
<dbReference type="Proteomes" id="UP001652626">
    <property type="component" value="Chromosome 15"/>
</dbReference>
<dbReference type="SUPFAM" id="SSF56801">
    <property type="entry name" value="Acetyl-CoA synthetase-like"/>
    <property type="match status" value="1"/>
</dbReference>
<dbReference type="PANTHER" id="PTHR24096">
    <property type="entry name" value="LONG-CHAIN-FATTY-ACID--COA LIGASE"/>
    <property type="match status" value="1"/>
</dbReference>
<dbReference type="Gene3D" id="3.30.300.30">
    <property type="match status" value="1"/>
</dbReference>
<organism evidence="5 6">
    <name type="scientific">Vanessa tameamea</name>
    <name type="common">Kamehameha butterfly</name>
    <dbReference type="NCBI Taxonomy" id="334116"/>
    <lineage>
        <taxon>Eukaryota</taxon>
        <taxon>Metazoa</taxon>
        <taxon>Ecdysozoa</taxon>
        <taxon>Arthropoda</taxon>
        <taxon>Hexapoda</taxon>
        <taxon>Insecta</taxon>
        <taxon>Pterygota</taxon>
        <taxon>Neoptera</taxon>
        <taxon>Endopterygota</taxon>
        <taxon>Lepidoptera</taxon>
        <taxon>Glossata</taxon>
        <taxon>Ditrysia</taxon>
        <taxon>Papilionoidea</taxon>
        <taxon>Nymphalidae</taxon>
        <taxon>Nymphalinae</taxon>
        <taxon>Vanessa</taxon>
    </lineage>
</organism>
<dbReference type="Gene3D" id="3.40.50.12780">
    <property type="entry name" value="N-terminal domain of ligase-like"/>
    <property type="match status" value="1"/>
</dbReference>
<gene>
    <name evidence="6" type="primary">LOC113399179</name>
</gene>
<evidence type="ECO:0000313" key="5">
    <source>
        <dbReference type="Proteomes" id="UP001652626"/>
    </source>
</evidence>
<keyword evidence="2" id="KW-0576">Peroxisome</keyword>
<dbReference type="PANTHER" id="PTHR24096:SF422">
    <property type="entry name" value="BCDNA.GH02901"/>
    <property type="match status" value="1"/>
</dbReference>
<dbReference type="InterPro" id="IPR025110">
    <property type="entry name" value="AMP-bd_C"/>
</dbReference>
<sequence length="563" mass="62471">MAHIFRRSAYQIIYKNKLLLSPSSRQKSTEANILKSVYKDFELTCQTVRDFAWQNLDRWPDKTLTVCAVTGHGYTYAQSYRMSICFGASLRSKLKLQNDDKVAVILPNVPEYPCVVLGILEAGGIASIMNPAYTPHELKHQLKLIECKAIVSSKLSYPNIVLALKEINLNIPIILIDNDVPENTIKFAEFAEDLNIDTDCLKKVKRTAKDLAILPFSSGTTGFPKAVELTHECLNTMNEMILAPEVIGVEEASGSFQSVTPAVLPFFHIFGFNALMLNLMSRGIKLVTMPTFKADLFLETIVRHKANHLYVVPPMMVFLGKHPAVTPKYLETIQGIICGAAPISSHDASAVLNKNKNIIFRQGYGLTETCGGISVGNKTDANHASVGHVFGGAEVKITDLNTMEALGPGQEGEIYYRGKNLMNGYYKNVEATKEVMTEDGWFKTGDIGKYDENKYLYVTDRLKELIKVKGFQVPPAELEMVLRTHPKILDCAVMGVPDPISGEVPKAFVVTQAGECLKSEEILDYVNSKVVSFKNIKDVQFVEAIPKNSAGKILRKELKAKYC</sequence>
<dbReference type="PROSITE" id="PS00455">
    <property type="entry name" value="AMP_BINDING"/>
    <property type="match status" value="1"/>
</dbReference>
<feature type="domain" description="AMP-binding enzyme C-terminal" evidence="4">
    <location>
        <begin position="477"/>
        <end position="552"/>
    </location>
</feature>
<protein>
    <submittedName>
        <fullName evidence="6">Uncharacterized protein LOC113399179</fullName>
    </submittedName>
</protein>
<dbReference type="GeneID" id="113399179"/>
<keyword evidence="5" id="KW-1185">Reference proteome</keyword>
<evidence type="ECO:0000259" key="4">
    <source>
        <dbReference type="Pfam" id="PF13193"/>
    </source>
</evidence>
<dbReference type="InterPro" id="IPR045851">
    <property type="entry name" value="AMP-bd_C_sf"/>
</dbReference>
<dbReference type="OrthoDB" id="10253869at2759"/>
<accession>A0A8B8IAE0</accession>
<evidence type="ECO:0000259" key="3">
    <source>
        <dbReference type="Pfam" id="PF00501"/>
    </source>
</evidence>
<dbReference type="InterPro" id="IPR020845">
    <property type="entry name" value="AMP-binding_CS"/>
</dbReference>